<evidence type="ECO:0000313" key="4">
    <source>
        <dbReference type="Proteomes" id="UP000238589"/>
    </source>
</evidence>
<dbReference type="PRINTS" id="PR01438">
    <property type="entry name" value="UNVRSLSTRESS"/>
</dbReference>
<dbReference type="InterPro" id="IPR006016">
    <property type="entry name" value="UspA"/>
</dbReference>
<evidence type="ECO:0000313" key="3">
    <source>
        <dbReference type="EMBL" id="PRD66099.1"/>
    </source>
</evidence>
<dbReference type="PANTHER" id="PTHR46268:SF6">
    <property type="entry name" value="UNIVERSAL STRESS PROTEIN UP12"/>
    <property type="match status" value="1"/>
</dbReference>
<dbReference type="Gene3D" id="3.40.50.620">
    <property type="entry name" value="HUPs"/>
    <property type="match status" value="1"/>
</dbReference>
<evidence type="ECO:0000259" key="2">
    <source>
        <dbReference type="Pfam" id="PF00582"/>
    </source>
</evidence>
<protein>
    <submittedName>
        <fullName evidence="3">Universal stress protein</fullName>
    </submittedName>
</protein>
<dbReference type="AlphaFoldDB" id="A0A2S9K6K6"/>
<dbReference type="CDD" id="cd00293">
    <property type="entry name" value="USP-like"/>
    <property type="match status" value="1"/>
</dbReference>
<evidence type="ECO:0000256" key="1">
    <source>
        <dbReference type="ARBA" id="ARBA00008791"/>
    </source>
</evidence>
<feature type="domain" description="UspA" evidence="2">
    <location>
        <begin position="2"/>
        <end position="138"/>
    </location>
</feature>
<keyword evidence="4" id="KW-1185">Reference proteome</keyword>
<comment type="caution">
    <text evidence="3">The sequence shown here is derived from an EMBL/GenBank/DDBJ whole genome shotgun (WGS) entry which is preliminary data.</text>
</comment>
<dbReference type="SUPFAM" id="SSF52402">
    <property type="entry name" value="Adenine nucleotide alpha hydrolases-like"/>
    <property type="match status" value="1"/>
</dbReference>
<accession>A0A2S9K6K6</accession>
<dbReference type="RefSeq" id="WP_105747674.1">
    <property type="nucleotide sequence ID" value="NZ_PVLQ01000019.1"/>
</dbReference>
<name>A0A2S9K6K6_9BURK</name>
<sequence>MTKILIPIDGSAASVRALEQLLQRGTAGLELHLLNVQLPVDGNVRSFVSSDELNAYHRDEGLAELATARALLDAAGASYQQHVLVGHPADQITRFAAEQGCDEIVMGSHGRTGLLQLLMGSVAAEVSEKAKTKLTLVK</sequence>
<dbReference type="Proteomes" id="UP000238589">
    <property type="component" value="Unassembled WGS sequence"/>
</dbReference>
<dbReference type="InterPro" id="IPR014729">
    <property type="entry name" value="Rossmann-like_a/b/a_fold"/>
</dbReference>
<dbReference type="PANTHER" id="PTHR46268">
    <property type="entry name" value="STRESS RESPONSE PROTEIN NHAX"/>
    <property type="match status" value="1"/>
</dbReference>
<dbReference type="InterPro" id="IPR006015">
    <property type="entry name" value="Universal_stress_UspA"/>
</dbReference>
<gene>
    <name evidence="3" type="ORF">C6P64_05895</name>
</gene>
<comment type="similarity">
    <text evidence="1">Belongs to the universal stress protein A family.</text>
</comment>
<dbReference type="OrthoDB" id="5512223at2"/>
<dbReference type="EMBL" id="PVLQ01000019">
    <property type="protein sequence ID" value="PRD66099.1"/>
    <property type="molecule type" value="Genomic_DNA"/>
</dbReference>
<dbReference type="Pfam" id="PF00582">
    <property type="entry name" value="Usp"/>
    <property type="match status" value="1"/>
</dbReference>
<reference evidence="3 4" key="1">
    <citation type="submission" date="2018-03" db="EMBL/GenBank/DDBJ databases">
        <title>Comparative genomics illustrates the genes involved in a hyperalkaliphilic mechanisms of Serpentinomonas isolated from highly-alkaline calcium-rich serpentinized springs.</title>
        <authorList>
            <person name="Suzuki S."/>
            <person name="Ishii S."/>
            <person name="Walworth N."/>
            <person name="Bird L."/>
            <person name="Kuenen J.G."/>
            <person name="Nealson K.H."/>
        </authorList>
    </citation>
    <scope>NUCLEOTIDE SEQUENCE [LARGE SCALE GENOMIC DNA]</scope>
    <source>
        <strain evidence="3 4">P1</strain>
    </source>
</reference>
<organism evidence="3 4">
    <name type="scientific">Malikia granosa</name>
    <dbReference type="NCBI Taxonomy" id="263067"/>
    <lineage>
        <taxon>Bacteria</taxon>
        <taxon>Pseudomonadati</taxon>
        <taxon>Pseudomonadota</taxon>
        <taxon>Betaproteobacteria</taxon>
        <taxon>Burkholderiales</taxon>
        <taxon>Comamonadaceae</taxon>
        <taxon>Malikia</taxon>
    </lineage>
</organism>
<proteinExistence type="inferred from homology"/>